<reference evidence="6" key="1">
    <citation type="journal article" date="2020" name="Sci. Adv.">
        <title>Virus-host coexistence in phytoplankton through the genomic lens.</title>
        <authorList>
            <person name="Yau S."/>
            <person name="Krasovec M."/>
            <person name="Benites L.F."/>
            <person name="Rombauts S."/>
            <person name="Groussin M."/>
            <person name="Vancaester E."/>
            <person name="Aury J.M."/>
            <person name="Derelle E."/>
            <person name="Desdevises Y."/>
            <person name="Escande M.L."/>
            <person name="Grimsley N."/>
            <person name="Guy J."/>
            <person name="Moreau H."/>
            <person name="Sanchez-Brosseau S."/>
            <person name="van de Peer Y."/>
            <person name="Vandepoele K."/>
            <person name="Gourbiere S."/>
            <person name="Piganeau G."/>
        </authorList>
    </citation>
    <scope>NUCLEOTIDE SEQUENCE</scope>
    <source>
        <strain evidence="6">OmV2</strain>
    </source>
</reference>
<dbReference type="GO" id="GO:0140818">
    <property type="term" value="F:mRNA 5'-triphosphate monophosphatase activity"/>
    <property type="evidence" value="ECO:0007669"/>
    <property type="project" value="UniProtKB-EC"/>
</dbReference>
<protein>
    <recommendedName>
        <fullName evidence="3">mRNA 5'-phosphatase</fullName>
        <ecNumber evidence="3">3.6.1.74</ecNumber>
    </recommendedName>
</protein>
<keyword evidence="2" id="KW-0378">Hydrolase</keyword>
<evidence type="ECO:0000259" key="5">
    <source>
        <dbReference type="Pfam" id="PF02940"/>
    </source>
</evidence>
<dbReference type="InterPro" id="IPR037009">
    <property type="entry name" value="mRNA_triPase_Cet1_sf"/>
</dbReference>
<dbReference type="GO" id="GO:0004651">
    <property type="term" value="F:polynucleotide 5'-phosphatase activity"/>
    <property type="evidence" value="ECO:0007669"/>
    <property type="project" value="InterPro"/>
</dbReference>
<dbReference type="InterPro" id="IPR004206">
    <property type="entry name" value="mRNA_triPase_Cet1"/>
</dbReference>
<dbReference type="InterPro" id="IPR033469">
    <property type="entry name" value="CYTH-like_dom_sf"/>
</dbReference>
<evidence type="ECO:0000256" key="4">
    <source>
        <dbReference type="ARBA" id="ARBA00047740"/>
    </source>
</evidence>
<dbReference type="Gene3D" id="3.20.100.10">
    <property type="entry name" value="mRNA triphosphatase Cet1-like"/>
    <property type="match status" value="1"/>
</dbReference>
<feature type="domain" description="mRNA triphosphatase Cet1-like" evidence="5">
    <location>
        <begin position="83"/>
        <end position="180"/>
    </location>
</feature>
<evidence type="ECO:0000256" key="1">
    <source>
        <dbReference type="ARBA" id="ARBA00022664"/>
    </source>
</evidence>
<accession>A0A6H1QUG7</accession>
<proteinExistence type="predicted"/>
<evidence type="ECO:0000313" key="6">
    <source>
        <dbReference type="EMBL" id="QIZ31208.1"/>
    </source>
</evidence>
<keyword evidence="1" id="KW-0507">mRNA processing</keyword>
<gene>
    <name evidence="6" type="ORF">orf00223</name>
</gene>
<name>A0A6H1QUG7_9PHYC</name>
<sequence>MPRIIKCKQTMHDVKTIVEKVLPLFDTHKEEENIEVEMRLGKHNGSFFDTNVGKETFDRVLEGLRKYDGWEKTEYSELDVYYSDANNIRLSVNKDTGENGKMIQKINVLKEDFTGTPLDMRFSVSREIPTWGEYDMDRVRTKTRHSFVRKNLSIDMTISSGDNADMDSEEPCSYQIEFEIVKPQDVSSRDEFFNIVYKVNDLCKLIPM</sequence>
<dbReference type="SUPFAM" id="SSF55154">
    <property type="entry name" value="CYTH-like phosphatases"/>
    <property type="match status" value="1"/>
</dbReference>
<evidence type="ECO:0000256" key="2">
    <source>
        <dbReference type="ARBA" id="ARBA00022801"/>
    </source>
</evidence>
<dbReference type="Pfam" id="PF02940">
    <property type="entry name" value="mRNA_triPase"/>
    <property type="match status" value="1"/>
</dbReference>
<evidence type="ECO:0000256" key="3">
    <source>
        <dbReference type="ARBA" id="ARBA00035028"/>
    </source>
</evidence>
<organism evidence="6">
    <name type="scientific">Ostreococcus mediterraneus virus 2</name>
    <dbReference type="NCBI Taxonomy" id="2726183"/>
    <lineage>
        <taxon>Viruses</taxon>
        <taxon>Varidnaviria</taxon>
        <taxon>Bamfordvirae</taxon>
        <taxon>Nucleocytoviricota</taxon>
        <taxon>Megaviricetes</taxon>
        <taxon>Algavirales</taxon>
        <taxon>Phycodnaviridae</taxon>
        <taxon>Prasinovirus</taxon>
    </lineage>
</organism>
<dbReference type="EMBL" id="MN688676">
    <property type="protein sequence ID" value="QIZ31208.1"/>
    <property type="molecule type" value="Genomic_DNA"/>
</dbReference>
<dbReference type="GO" id="GO:0006397">
    <property type="term" value="P:mRNA processing"/>
    <property type="evidence" value="ECO:0007669"/>
    <property type="project" value="UniProtKB-KW"/>
</dbReference>
<comment type="catalytic activity">
    <reaction evidence="4">
        <text>a 5'-end triphospho-ribonucleoside in mRNA + H2O = a 5'-end diphospho-ribonucleoside in mRNA + phosphate + H(+)</text>
        <dbReference type="Rhea" id="RHEA:67004"/>
        <dbReference type="Rhea" id="RHEA-COMP:17164"/>
        <dbReference type="Rhea" id="RHEA-COMP:17165"/>
        <dbReference type="ChEBI" id="CHEBI:15377"/>
        <dbReference type="ChEBI" id="CHEBI:15378"/>
        <dbReference type="ChEBI" id="CHEBI:43474"/>
        <dbReference type="ChEBI" id="CHEBI:167616"/>
        <dbReference type="ChEBI" id="CHEBI:167618"/>
        <dbReference type="EC" id="3.6.1.74"/>
    </reaction>
    <physiologicalReaction direction="left-to-right" evidence="4">
        <dbReference type="Rhea" id="RHEA:67005"/>
    </physiologicalReaction>
</comment>
<dbReference type="EC" id="3.6.1.74" evidence="3"/>